<organism evidence="7 8">
    <name type="scientific">Nitrosomonas mobilis</name>
    <dbReference type="NCBI Taxonomy" id="51642"/>
    <lineage>
        <taxon>Bacteria</taxon>
        <taxon>Pseudomonadati</taxon>
        <taxon>Pseudomonadota</taxon>
        <taxon>Betaproteobacteria</taxon>
        <taxon>Nitrosomonadales</taxon>
        <taxon>Nitrosomonadaceae</taxon>
        <taxon>Nitrosomonas</taxon>
    </lineage>
</organism>
<dbReference type="EMBL" id="FMWO01000011">
    <property type="protein sequence ID" value="SCZ84172.1"/>
    <property type="molecule type" value="Genomic_DNA"/>
</dbReference>
<name>A0A1G5SAH3_9PROT</name>
<keyword evidence="8" id="KW-1185">Reference proteome</keyword>
<keyword evidence="5 6" id="KW-0472">Membrane</keyword>
<evidence type="ECO:0000256" key="1">
    <source>
        <dbReference type="ARBA" id="ARBA00004370"/>
    </source>
</evidence>
<proteinExistence type="inferred from homology"/>
<sequence>MKNSNYQFRPNLWLSFIAILALALFIRLGYWQLSRAEEKEAQFLQLETYAKQPAIAIPTTLVDLESIKYRRAEVHGYLVPELTILLDNKVYGGVAGYHVLTPLRIENSDMHVLVNRGWIAAEASRMNLPEINTPVEYIDIVGTVVAPNVKTIALSENQVSGKVWQNFDLERYQGMTNIILQPIMLLQDENPDWVTDGLVRKWKRPDSGSSRNLGYAVQWFSLAVATFFIYIALNVKRKKPQG</sequence>
<evidence type="ECO:0000256" key="2">
    <source>
        <dbReference type="ARBA" id="ARBA00007165"/>
    </source>
</evidence>
<comment type="similarity">
    <text evidence="2 6">Belongs to the SURF1 family.</text>
</comment>
<dbReference type="GO" id="GO:0005886">
    <property type="term" value="C:plasma membrane"/>
    <property type="evidence" value="ECO:0007669"/>
    <property type="project" value="UniProtKB-SubCell"/>
</dbReference>
<dbReference type="RefSeq" id="WP_090283440.1">
    <property type="nucleotide sequence ID" value="NZ_FMWO01000011.1"/>
</dbReference>
<dbReference type="OrthoDB" id="9789940at2"/>
<comment type="subcellular location">
    <subcellularLocation>
        <location evidence="6">Cell membrane</location>
        <topology evidence="6">Multi-pass membrane protein</topology>
    </subcellularLocation>
    <subcellularLocation>
        <location evidence="1">Membrane</location>
    </subcellularLocation>
</comment>
<evidence type="ECO:0000256" key="6">
    <source>
        <dbReference type="RuleBase" id="RU363076"/>
    </source>
</evidence>
<dbReference type="AlphaFoldDB" id="A0A1G5SAH3"/>
<protein>
    <recommendedName>
        <fullName evidence="6">SURF1-like protein</fullName>
    </recommendedName>
</protein>
<dbReference type="Proteomes" id="UP000198729">
    <property type="component" value="Unassembled WGS sequence"/>
</dbReference>
<feature type="transmembrane region" description="Helical" evidence="6">
    <location>
        <begin position="213"/>
        <end position="233"/>
    </location>
</feature>
<keyword evidence="3 6" id="KW-0812">Transmembrane</keyword>
<keyword evidence="4 6" id="KW-1133">Transmembrane helix</keyword>
<evidence type="ECO:0000256" key="5">
    <source>
        <dbReference type="ARBA" id="ARBA00023136"/>
    </source>
</evidence>
<accession>A0A1G5SAH3</accession>
<feature type="transmembrane region" description="Helical" evidence="6">
    <location>
        <begin position="12"/>
        <end position="30"/>
    </location>
</feature>
<dbReference type="PANTHER" id="PTHR23427">
    <property type="entry name" value="SURFEIT LOCUS PROTEIN"/>
    <property type="match status" value="1"/>
</dbReference>
<dbReference type="CDD" id="cd06662">
    <property type="entry name" value="SURF1"/>
    <property type="match status" value="1"/>
</dbReference>
<evidence type="ECO:0000313" key="8">
    <source>
        <dbReference type="Proteomes" id="UP000198729"/>
    </source>
</evidence>
<dbReference type="PANTHER" id="PTHR23427:SF2">
    <property type="entry name" value="SURFEIT LOCUS PROTEIN 1"/>
    <property type="match status" value="1"/>
</dbReference>
<gene>
    <name evidence="7" type="ORF">NSMM_1080022</name>
</gene>
<dbReference type="InterPro" id="IPR045214">
    <property type="entry name" value="Surf1/Surf4"/>
</dbReference>
<dbReference type="STRING" id="51642.NSMM_1080022"/>
<evidence type="ECO:0000256" key="4">
    <source>
        <dbReference type="ARBA" id="ARBA00022989"/>
    </source>
</evidence>
<dbReference type="PROSITE" id="PS50895">
    <property type="entry name" value="SURF1"/>
    <property type="match status" value="1"/>
</dbReference>
<keyword evidence="6" id="KW-1003">Cell membrane</keyword>
<evidence type="ECO:0000256" key="3">
    <source>
        <dbReference type="ARBA" id="ARBA00022692"/>
    </source>
</evidence>
<evidence type="ECO:0000313" key="7">
    <source>
        <dbReference type="EMBL" id="SCZ84172.1"/>
    </source>
</evidence>
<dbReference type="Pfam" id="PF02104">
    <property type="entry name" value="SURF1"/>
    <property type="match status" value="1"/>
</dbReference>
<dbReference type="InterPro" id="IPR002994">
    <property type="entry name" value="Surf1/Shy1"/>
</dbReference>
<reference evidence="7 8" key="1">
    <citation type="submission" date="2016-10" db="EMBL/GenBank/DDBJ databases">
        <authorList>
            <person name="de Groot N.N."/>
        </authorList>
    </citation>
    <scope>NUCLEOTIDE SEQUENCE [LARGE SCALE GENOMIC DNA]</scope>
    <source>
        <strain evidence="7">1</strain>
    </source>
</reference>